<accession>A0A3M9NS96</accession>
<feature type="signal peptide" evidence="1">
    <location>
        <begin position="1"/>
        <end position="19"/>
    </location>
</feature>
<dbReference type="EMBL" id="RJJR01000001">
    <property type="protein sequence ID" value="RNI40083.1"/>
    <property type="molecule type" value="Genomic_DNA"/>
</dbReference>
<name>A0A3M9NS96_9BACT</name>
<keyword evidence="1" id="KW-0732">Signal</keyword>
<sequence>MNHFIFRMKFFFIFLLAAASLPSCLVSSRSNVDVFNKSEYTNSVSVKTIKVPLLISKPIIKGYLRIEEDVPKEVVDLIGGLKKIRVTLAQTANPKLVNDFRMAAKHFAGEEWLSMHHGDQWIYLKADQNAENVIKRISIAISSPEEQQLVYIDMKCKLTPDQLSKLINAAMDSDKGKKMLKDPTEIGLR</sequence>
<feature type="chain" id="PRO_5018044093" evidence="1">
    <location>
        <begin position="20"/>
        <end position="189"/>
    </location>
</feature>
<gene>
    <name evidence="2" type="ORF">EFY79_01935</name>
</gene>
<dbReference type="AlphaFoldDB" id="A0A3M9NS96"/>
<organism evidence="2 3">
    <name type="scientific">Hanamia caeni</name>
    <dbReference type="NCBI Taxonomy" id="2294116"/>
    <lineage>
        <taxon>Bacteria</taxon>
        <taxon>Pseudomonadati</taxon>
        <taxon>Bacteroidota</taxon>
        <taxon>Chitinophagia</taxon>
        <taxon>Chitinophagales</taxon>
        <taxon>Chitinophagaceae</taxon>
        <taxon>Hanamia</taxon>
    </lineage>
</organism>
<protein>
    <submittedName>
        <fullName evidence="2">DUF4252 domain-containing protein</fullName>
    </submittedName>
</protein>
<proteinExistence type="predicted"/>
<evidence type="ECO:0000313" key="3">
    <source>
        <dbReference type="Proteomes" id="UP000267223"/>
    </source>
</evidence>
<comment type="caution">
    <text evidence="2">The sequence shown here is derived from an EMBL/GenBank/DDBJ whole genome shotgun (WGS) entry which is preliminary data.</text>
</comment>
<keyword evidence="3" id="KW-1185">Reference proteome</keyword>
<reference evidence="2 3" key="1">
    <citation type="submission" date="2018-11" db="EMBL/GenBank/DDBJ databases">
        <title>Draft genome sequence of Ferruginibacter sp. BO-59.</title>
        <authorList>
            <person name="Im W.T."/>
        </authorList>
    </citation>
    <scope>NUCLEOTIDE SEQUENCE [LARGE SCALE GENOMIC DNA]</scope>
    <source>
        <strain evidence="2 3">BO-59</strain>
    </source>
</reference>
<evidence type="ECO:0000256" key="1">
    <source>
        <dbReference type="SAM" id="SignalP"/>
    </source>
</evidence>
<evidence type="ECO:0000313" key="2">
    <source>
        <dbReference type="EMBL" id="RNI40083.1"/>
    </source>
</evidence>
<dbReference type="Proteomes" id="UP000267223">
    <property type="component" value="Unassembled WGS sequence"/>
</dbReference>